<dbReference type="PANTHER" id="PTHR12399">
    <property type="entry name" value="EUKARYOTIC TRANSLATION INITIATION FACTOR 3 SUBUNIT 7"/>
    <property type="match status" value="1"/>
</dbReference>
<accession>G7E311</accession>
<dbReference type="GO" id="GO:0005852">
    <property type="term" value="C:eukaryotic translation initiation factor 3 complex"/>
    <property type="evidence" value="ECO:0007669"/>
    <property type="project" value="UniProtKB-UniRule"/>
</dbReference>
<dbReference type="GO" id="GO:0016282">
    <property type="term" value="C:eukaryotic 43S preinitiation complex"/>
    <property type="evidence" value="ECO:0007669"/>
    <property type="project" value="UniProtKB-UniRule"/>
</dbReference>
<dbReference type="EMBL" id="BABT02000117">
    <property type="protein sequence ID" value="GAA97192.1"/>
    <property type="molecule type" value="Genomic_DNA"/>
</dbReference>
<keyword evidence="2 5" id="KW-0396">Initiation factor</keyword>
<comment type="caution">
    <text evidence="7">The sequence shown here is derived from an EMBL/GenBank/DDBJ whole genome shotgun (WGS) entry which is preliminary data.</text>
</comment>
<dbReference type="GO" id="GO:0033290">
    <property type="term" value="C:eukaryotic 48S preinitiation complex"/>
    <property type="evidence" value="ECO:0007669"/>
    <property type="project" value="UniProtKB-UniRule"/>
</dbReference>
<dbReference type="AlphaFoldDB" id="G7E311"/>
<evidence type="ECO:0000256" key="5">
    <source>
        <dbReference type="HAMAP-Rule" id="MF_03003"/>
    </source>
</evidence>
<dbReference type="OMA" id="FMDKRDN"/>
<evidence type="ECO:0000256" key="1">
    <source>
        <dbReference type="ARBA" id="ARBA00022490"/>
    </source>
</evidence>
<dbReference type="OrthoDB" id="16538at2759"/>
<dbReference type="PIRSF" id="PIRSF016281">
    <property type="entry name" value="EIF-3_zeta"/>
    <property type="match status" value="1"/>
</dbReference>
<dbReference type="GO" id="GO:0001732">
    <property type="term" value="P:formation of cytoplasmic translation initiation complex"/>
    <property type="evidence" value="ECO:0007669"/>
    <property type="project" value="UniProtKB-UniRule"/>
</dbReference>
<dbReference type="HOGENOM" id="CLU_024521_2_0_1"/>
<evidence type="ECO:0000256" key="2">
    <source>
        <dbReference type="ARBA" id="ARBA00022540"/>
    </source>
</evidence>
<keyword evidence="4 5" id="KW-0648">Protein biosynthesis</keyword>
<evidence type="ECO:0000313" key="8">
    <source>
        <dbReference type="Proteomes" id="UP000009131"/>
    </source>
</evidence>
<dbReference type="Pfam" id="PF05091">
    <property type="entry name" value="eIF-3_zeta"/>
    <property type="match status" value="1"/>
</dbReference>
<comment type="function">
    <text evidence="5">mRNA cap-binding component of the eukaryotic translation initiation factor 3 (eIF-3) complex, which is involved in protein synthesis of a specialized repertoire of mRNAs and, together with other initiation factors, stimulates binding of mRNA and methionyl-tRNAi to the 40S ribosome. The eIF-3 complex specifically targets and initiates translation of a subset of mRNAs involved in cell proliferation. In the eIF-3 complex, eif3d specifically recognizes and binds the 7-methylguanosine cap of a subset of mRNAs.</text>
</comment>
<comment type="subunit">
    <text evidence="5">Component of the eukaryotic translation initiation factor 3 (eIF-3) complex.</text>
</comment>
<keyword evidence="1 5" id="KW-0963">Cytoplasm</keyword>
<feature type="region of interest" description="Disordered" evidence="6">
    <location>
        <begin position="58"/>
        <end position="84"/>
    </location>
</feature>
<evidence type="ECO:0000313" key="7">
    <source>
        <dbReference type="EMBL" id="GAA97192.1"/>
    </source>
</evidence>
<evidence type="ECO:0000256" key="6">
    <source>
        <dbReference type="SAM" id="MobiDB-lite"/>
    </source>
</evidence>
<dbReference type="STRING" id="764103.G7E311"/>
<keyword evidence="3" id="KW-0694">RNA-binding</keyword>
<comment type="domain">
    <text evidence="5">The RNA gate region regulates mRNA cap recognition to prevent promiscuous mRNA-binding before assembly of eif3d into the full eukaryotic translation initiation factor 3 (eIF-3) complex.</text>
</comment>
<dbReference type="GO" id="GO:0098808">
    <property type="term" value="F:mRNA cap binding"/>
    <property type="evidence" value="ECO:0007669"/>
    <property type="project" value="UniProtKB-UniRule"/>
</dbReference>
<dbReference type="GO" id="GO:0003743">
    <property type="term" value="F:translation initiation factor activity"/>
    <property type="evidence" value="ECO:0007669"/>
    <property type="project" value="UniProtKB-UniRule"/>
</dbReference>
<dbReference type="HAMAP" id="MF_03003">
    <property type="entry name" value="eIF3d"/>
    <property type="match status" value="1"/>
</dbReference>
<dbReference type="RefSeq" id="XP_014571128.1">
    <property type="nucleotide sequence ID" value="XM_014715642.1"/>
</dbReference>
<comment type="subcellular location">
    <subcellularLocation>
        <location evidence="5">Cytoplasm</location>
    </subcellularLocation>
</comment>
<dbReference type="PANTHER" id="PTHR12399:SF0">
    <property type="entry name" value="EUKARYOTIC TRANSLATION INITIATION FACTOR 3 SUBUNIT D"/>
    <property type="match status" value="1"/>
</dbReference>
<keyword evidence="8" id="KW-1185">Reference proteome</keyword>
<dbReference type="InParanoid" id="G7E311"/>
<dbReference type="Proteomes" id="UP000009131">
    <property type="component" value="Unassembled WGS sequence"/>
</dbReference>
<dbReference type="FunCoup" id="G7E311">
    <property type="interactions" value="750"/>
</dbReference>
<comment type="similarity">
    <text evidence="5">Belongs to the eIF-3 subunit D family.</text>
</comment>
<reference evidence="7 8" key="2">
    <citation type="journal article" date="2012" name="Open Biol.">
        <title>Characteristics of nucleosomes and linker DNA regions on the genome of the basidiomycete Mixia osmundae revealed by mono- and dinucleosome mapping.</title>
        <authorList>
            <person name="Nishida H."/>
            <person name="Kondo S."/>
            <person name="Matsumoto T."/>
            <person name="Suzuki Y."/>
            <person name="Yoshikawa H."/>
            <person name="Taylor T.D."/>
            <person name="Sugiyama J."/>
        </authorList>
    </citation>
    <scope>NUCLEOTIDE SEQUENCE [LARGE SCALE GENOMIC DNA]</scope>
    <source>
        <strain evidence="8">CBS 9802 / IAM 14324 / JCM 22182 / KY 12970</strain>
    </source>
</reference>
<reference evidence="7 8" key="1">
    <citation type="journal article" date="2011" name="J. Gen. Appl. Microbiol.">
        <title>Draft genome sequencing of the enigmatic basidiomycete Mixia osmundae.</title>
        <authorList>
            <person name="Nishida H."/>
            <person name="Nagatsuka Y."/>
            <person name="Sugiyama J."/>
        </authorList>
    </citation>
    <scope>NUCLEOTIDE SEQUENCE [LARGE SCALE GENOMIC DNA]</scope>
    <source>
        <strain evidence="8">CBS 9802 / IAM 14324 / JCM 22182 / KY 12970</strain>
    </source>
</reference>
<evidence type="ECO:0000256" key="4">
    <source>
        <dbReference type="ARBA" id="ARBA00022917"/>
    </source>
</evidence>
<dbReference type="InterPro" id="IPR007783">
    <property type="entry name" value="eIF3d"/>
</dbReference>
<name>G7E311_MIXOS</name>
<gene>
    <name evidence="7" type="primary">Mo03868</name>
    <name evidence="7" type="ORF">E5Q_03868</name>
</gene>
<organism evidence="7 8">
    <name type="scientific">Mixia osmundae (strain CBS 9802 / IAM 14324 / JCM 22182 / KY 12970)</name>
    <dbReference type="NCBI Taxonomy" id="764103"/>
    <lineage>
        <taxon>Eukaryota</taxon>
        <taxon>Fungi</taxon>
        <taxon>Dikarya</taxon>
        <taxon>Basidiomycota</taxon>
        <taxon>Pucciniomycotina</taxon>
        <taxon>Mixiomycetes</taxon>
        <taxon>Mixiales</taxon>
        <taxon>Mixiaceae</taxon>
        <taxon>Mixia</taxon>
    </lineage>
</organism>
<dbReference type="GO" id="GO:0002191">
    <property type="term" value="P:cap-dependent translational initiation"/>
    <property type="evidence" value="ECO:0007669"/>
    <property type="project" value="UniProtKB-UniRule"/>
</dbReference>
<sequence>MPGFVLPPLADSADHFGPSSSALPTKFADIPFQSYSKSDRVGTIVEWANAASAPAAYQGGGYDRSNAGSRRQREAYGDTSGMGSYKEYQNDEDEASFSLVDGGASARAKATAGQQGGNSFAGGARGGFRGRGGYRPYRGGAAVGGRGGYPANATGRGGYQQRGGFRGGMRGGSRGGWVNGRWEQQRTRESSVHIGQDWIVLEEIEFARLSKLRLDVDTSDADTLSSYGAVYEYDKQYDRINTKNERPLQPTVRVRYNPSASEDPVLQEIANSNRAQVFATDTVLSMLMCSTRSLYPWDLILVRKEDKLFLDKREQGPLDYLTVNENASDPPMENERDGGINTPAALAQEATFLNDNFASQVVKEDEASRVDMDHPNPFHNPDEPEPLASCGYRYRKFDLSVTENEDIQLVVRTEVDTILKASGTEGDQYINTRTLFEFDSRAQGAGGAPDWRSKLDAQRGAVIATEMKNNSCKLARWAVQSILAGAEQIKMGYVARGNPKDPNRHVILGSQWFKSKDFAAQLNVNVANGWGIVRTVVDLCLKQNEGKYVLLKDPNKPVIRLYSVPLDAFEQTENIEDIGEESAHDDDDY</sequence>
<proteinExistence type="inferred from homology"/>
<evidence type="ECO:0000256" key="3">
    <source>
        <dbReference type="ARBA" id="ARBA00022884"/>
    </source>
</evidence>
<dbReference type="eggNOG" id="KOG2479">
    <property type="taxonomic scope" value="Eukaryota"/>
</dbReference>
<feature type="region of interest" description="RNA gate" evidence="5">
    <location>
        <begin position="317"/>
        <end position="331"/>
    </location>
</feature>
<protein>
    <recommendedName>
        <fullName evidence="5">Eukaryotic translation initiation factor 3 subunit D</fullName>
        <shortName evidence="5">eIF3d</shortName>
    </recommendedName>
</protein>